<dbReference type="Pfam" id="PF04720">
    <property type="entry name" value="PDDEXK_6"/>
    <property type="match status" value="1"/>
</dbReference>
<dbReference type="eggNOG" id="ENOG502QSZ4">
    <property type="taxonomic scope" value="Eukaryota"/>
</dbReference>
<dbReference type="NCBIfam" id="TIGR01615">
    <property type="entry name" value="A_thal_3542"/>
    <property type="match status" value="1"/>
</dbReference>
<reference evidence="3" key="1">
    <citation type="journal article" date="2013" name="Science">
        <title>The Amborella genome and the evolution of flowering plants.</title>
        <authorList>
            <consortium name="Amborella Genome Project"/>
        </authorList>
    </citation>
    <scope>NUCLEOTIDE SEQUENCE [LARGE SCALE GENOMIC DNA]</scope>
</reference>
<sequence length="184" mass="20095">MASTATAFDGGDINVIISNVLDDNWLDSGEVSQDSGEEEGGGSLDSGENASFWKVQRCLVEEFIEVGNSDESKLQQDVIGALKIARSSEFCTCGGGPCTACLKHEVAHLLRVSGYDAALCKSKWRTTKHIPKGKHEYLDLILANGSRLIIELDFRAEFEIARSSQDYHNLVNLLPEVYIGKPTT</sequence>
<gene>
    <name evidence="2" type="ORF">AMTR_s00099p00034070</name>
</gene>
<evidence type="ECO:0000313" key="3">
    <source>
        <dbReference type="Proteomes" id="UP000017836"/>
    </source>
</evidence>
<keyword evidence="3" id="KW-1185">Reference proteome</keyword>
<accession>W1NWI7</accession>
<dbReference type="AlphaFoldDB" id="W1NWI7"/>
<dbReference type="Proteomes" id="UP000017836">
    <property type="component" value="Unassembled WGS sequence"/>
</dbReference>
<dbReference type="InterPro" id="IPR006502">
    <property type="entry name" value="PDDEXK-like"/>
</dbReference>
<dbReference type="PANTHER" id="PTHR31579:SF58">
    <property type="entry name" value="PLANT-SPECIFIC DOMAIN TIGR01615 FAMILY PROTEIN"/>
    <property type="match status" value="1"/>
</dbReference>
<organism evidence="2 3">
    <name type="scientific">Amborella trichopoda</name>
    <dbReference type="NCBI Taxonomy" id="13333"/>
    <lineage>
        <taxon>Eukaryota</taxon>
        <taxon>Viridiplantae</taxon>
        <taxon>Streptophyta</taxon>
        <taxon>Embryophyta</taxon>
        <taxon>Tracheophyta</taxon>
        <taxon>Spermatophyta</taxon>
        <taxon>Magnoliopsida</taxon>
        <taxon>Amborellales</taxon>
        <taxon>Amborellaceae</taxon>
        <taxon>Amborella</taxon>
    </lineage>
</organism>
<dbReference type="HOGENOM" id="CLU_1470135_0_0_1"/>
<name>W1NWI7_AMBTC</name>
<dbReference type="EMBL" id="KI394994">
    <property type="protein sequence ID" value="ERM99663.1"/>
    <property type="molecule type" value="Genomic_DNA"/>
</dbReference>
<proteinExistence type="predicted"/>
<evidence type="ECO:0000313" key="2">
    <source>
        <dbReference type="EMBL" id="ERM99663.1"/>
    </source>
</evidence>
<evidence type="ECO:0000256" key="1">
    <source>
        <dbReference type="SAM" id="MobiDB-lite"/>
    </source>
</evidence>
<dbReference type="PANTHER" id="PTHR31579">
    <property type="entry name" value="OS03G0796600 PROTEIN"/>
    <property type="match status" value="1"/>
</dbReference>
<feature type="region of interest" description="Disordered" evidence="1">
    <location>
        <begin position="28"/>
        <end position="48"/>
    </location>
</feature>
<dbReference type="Gramene" id="ERM99663">
    <property type="protein sequence ID" value="ERM99663"/>
    <property type="gene ID" value="AMTR_s00099p00034070"/>
</dbReference>
<protein>
    <submittedName>
        <fullName evidence="2">Uncharacterized protein</fullName>
    </submittedName>
</protein>